<reference evidence="3 4" key="1">
    <citation type="submission" date="2021-06" db="EMBL/GenBank/DDBJ databases">
        <authorList>
            <person name="Palmer J.M."/>
        </authorList>
    </citation>
    <scope>NUCLEOTIDE SEQUENCE [LARGE SCALE GENOMIC DNA]</scope>
    <source>
        <strain evidence="3 4">XR_2019</strain>
        <tissue evidence="3">Muscle</tissue>
    </source>
</reference>
<comment type="caution">
    <text evidence="3">The sequence shown here is derived from an EMBL/GenBank/DDBJ whole genome shotgun (WGS) entry which is preliminary data.</text>
</comment>
<feature type="signal peptide" evidence="1">
    <location>
        <begin position="1"/>
        <end position="19"/>
    </location>
</feature>
<evidence type="ECO:0000259" key="2">
    <source>
        <dbReference type="Pfam" id="PF24562"/>
    </source>
</evidence>
<keyword evidence="1" id="KW-0732">Signal</keyword>
<feature type="non-terminal residue" evidence="3">
    <location>
        <position position="139"/>
    </location>
</feature>
<protein>
    <recommendedName>
        <fullName evidence="2">Ricin B lectin domain-containing protein</fullName>
    </recommendedName>
</protein>
<dbReference type="SUPFAM" id="SSF50370">
    <property type="entry name" value="Ricin B-like lectins"/>
    <property type="match status" value="1"/>
</dbReference>
<dbReference type="Pfam" id="PF24562">
    <property type="entry name" value="CysR_MRC2_N"/>
    <property type="match status" value="1"/>
</dbReference>
<proteinExistence type="predicted"/>
<feature type="domain" description="Ricin B lectin" evidence="2">
    <location>
        <begin position="42"/>
        <end position="125"/>
    </location>
</feature>
<evidence type="ECO:0000256" key="1">
    <source>
        <dbReference type="SAM" id="SignalP"/>
    </source>
</evidence>
<dbReference type="EMBL" id="JAHRIM010096824">
    <property type="protein sequence ID" value="MEQ2278454.1"/>
    <property type="molecule type" value="Genomic_DNA"/>
</dbReference>
<organism evidence="3 4">
    <name type="scientific">Xenotaenia resolanae</name>
    <dbReference type="NCBI Taxonomy" id="208358"/>
    <lineage>
        <taxon>Eukaryota</taxon>
        <taxon>Metazoa</taxon>
        <taxon>Chordata</taxon>
        <taxon>Craniata</taxon>
        <taxon>Vertebrata</taxon>
        <taxon>Euteleostomi</taxon>
        <taxon>Actinopterygii</taxon>
        <taxon>Neopterygii</taxon>
        <taxon>Teleostei</taxon>
        <taxon>Neoteleostei</taxon>
        <taxon>Acanthomorphata</taxon>
        <taxon>Ovalentaria</taxon>
        <taxon>Atherinomorphae</taxon>
        <taxon>Cyprinodontiformes</taxon>
        <taxon>Goodeidae</taxon>
        <taxon>Xenotaenia</taxon>
    </lineage>
</organism>
<gene>
    <name evidence="3" type="ORF">XENORESO_018819</name>
</gene>
<evidence type="ECO:0000313" key="3">
    <source>
        <dbReference type="EMBL" id="MEQ2278454.1"/>
    </source>
</evidence>
<dbReference type="Proteomes" id="UP001444071">
    <property type="component" value="Unassembled WGS sequence"/>
</dbReference>
<dbReference type="InterPro" id="IPR035992">
    <property type="entry name" value="Ricin_B-like_lectins"/>
</dbReference>
<dbReference type="Gene3D" id="2.80.10.50">
    <property type="match status" value="1"/>
</dbReference>
<dbReference type="InterPro" id="IPR000772">
    <property type="entry name" value="Ricin_B_lectin"/>
</dbReference>
<evidence type="ECO:0000313" key="4">
    <source>
        <dbReference type="Proteomes" id="UP001444071"/>
    </source>
</evidence>
<sequence length="139" mass="15180">MRSTCMAFVLLLIMPQCMASDDLPFQLTNIAGFCLVKMDTICQEVRWTTAGRLLVPGKNKCLGVQGKTVGSEVSLYDCDETSELQKWECKNETVLALQGQQLYVELKADNTAVLSKTAGPNSQLTISGTSSGACTRTYR</sequence>
<name>A0ABV0XAM9_9TELE</name>
<dbReference type="PROSITE" id="PS50231">
    <property type="entry name" value="RICIN_B_LECTIN"/>
    <property type="match status" value="1"/>
</dbReference>
<accession>A0ABV0XAM9</accession>
<feature type="chain" id="PRO_5046907465" description="Ricin B lectin domain-containing protein" evidence="1">
    <location>
        <begin position="20"/>
        <end position="139"/>
    </location>
</feature>
<keyword evidence="4" id="KW-1185">Reference proteome</keyword>